<comment type="caution">
    <text evidence="2">The sequence shown here is derived from an EMBL/GenBank/DDBJ whole genome shotgun (WGS) entry which is preliminary data.</text>
</comment>
<reference evidence="2 3" key="1">
    <citation type="journal article" date="2021" name="Elife">
        <title>Chloroplast acquisition without the gene transfer in kleptoplastic sea slugs, Plakobranchus ocellatus.</title>
        <authorList>
            <person name="Maeda T."/>
            <person name="Takahashi S."/>
            <person name="Yoshida T."/>
            <person name="Shimamura S."/>
            <person name="Takaki Y."/>
            <person name="Nagai Y."/>
            <person name="Toyoda A."/>
            <person name="Suzuki Y."/>
            <person name="Arimoto A."/>
            <person name="Ishii H."/>
            <person name="Satoh N."/>
            <person name="Nishiyama T."/>
            <person name="Hasebe M."/>
            <person name="Maruyama T."/>
            <person name="Minagawa J."/>
            <person name="Obokata J."/>
            <person name="Shigenobu S."/>
        </authorList>
    </citation>
    <scope>NUCLEOTIDE SEQUENCE [LARGE SCALE GENOMIC DNA]</scope>
</reference>
<proteinExistence type="predicted"/>
<dbReference type="AlphaFoldDB" id="A0AAV4D0E6"/>
<protein>
    <submittedName>
        <fullName evidence="2">Uncharacterized protein</fullName>
    </submittedName>
</protein>
<sequence>MFILLLVVVSLGLTSADKCDDTIAKCESSHWTRFKDVALPDLQCEAARSWLDCLMAISDCGIVDFTEALNIIARNCFDTDDSPCRKAVEECQNKYESVIHEDPKLSCPRAMAWKSCLTDPAVVRLCGSKIPKSVQKIVDDLCYT</sequence>
<evidence type="ECO:0000256" key="1">
    <source>
        <dbReference type="SAM" id="SignalP"/>
    </source>
</evidence>
<dbReference type="Proteomes" id="UP000735302">
    <property type="component" value="Unassembled WGS sequence"/>
</dbReference>
<gene>
    <name evidence="2" type="ORF">PoB_006417900</name>
</gene>
<name>A0AAV4D0E6_9GAST</name>
<accession>A0AAV4D0E6</accession>
<evidence type="ECO:0000313" key="3">
    <source>
        <dbReference type="Proteomes" id="UP000735302"/>
    </source>
</evidence>
<keyword evidence="3" id="KW-1185">Reference proteome</keyword>
<evidence type="ECO:0000313" key="2">
    <source>
        <dbReference type="EMBL" id="GFO37674.1"/>
    </source>
</evidence>
<keyword evidence="1" id="KW-0732">Signal</keyword>
<organism evidence="2 3">
    <name type="scientific">Plakobranchus ocellatus</name>
    <dbReference type="NCBI Taxonomy" id="259542"/>
    <lineage>
        <taxon>Eukaryota</taxon>
        <taxon>Metazoa</taxon>
        <taxon>Spiralia</taxon>
        <taxon>Lophotrochozoa</taxon>
        <taxon>Mollusca</taxon>
        <taxon>Gastropoda</taxon>
        <taxon>Heterobranchia</taxon>
        <taxon>Euthyneura</taxon>
        <taxon>Panpulmonata</taxon>
        <taxon>Sacoglossa</taxon>
        <taxon>Placobranchoidea</taxon>
        <taxon>Plakobranchidae</taxon>
        <taxon>Plakobranchus</taxon>
    </lineage>
</organism>
<feature type="signal peptide" evidence="1">
    <location>
        <begin position="1"/>
        <end position="16"/>
    </location>
</feature>
<dbReference type="EMBL" id="BLXT01007282">
    <property type="protein sequence ID" value="GFO37674.1"/>
    <property type="molecule type" value="Genomic_DNA"/>
</dbReference>
<feature type="chain" id="PRO_5043966072" evidence="1">
    <location>
        <begin position="17"/>
        <end position="144"/>
    </location>
</feature>